<accession>A0ABT4RMR3</accession>
<dbReference type="PANTHER" id="PTHR48207:SF3">
    <property type="entry name" value="SUCCINATE--HYDROXYMETHYLGLUTARATE COA-TRANSFERASE"/>
    <property type="match status" value="1"/>
</dbReference>
<comment type="caution">
    <text evidence="3">The sequence shown here is derived from an EMBL/GenBank/DDBJ whole genome shotgun (WGS) entry which is preliminary data.</text>
</comment>
<proteinExistence type="predicted"/>
<keyword evidence="4" id="KW-1185">Reference proteome</keyword>
<evidence type="ECO:0000256" key="1">
    <source>
        <dbReference type="ARBA" id="ARBA00022679"/>
    </source>
</evidence>
<keyword evidence="1 3" id="KW-0808">Transferase</keyword>
<evidence type="ECO:0000313" key="3">
    <source>
        <dbReference type="EMBL" id="MDA0139868.1"/>
    </source>
</evidence>
<evidence type="ECO:0000256" key="2">
    <source>
        <dbReference type="SAM" id="MobiDB-lite"/>
    </source>
</evidence>
<dbReference type="Proteomes" id="UP001147700">
    <property type="component" value="Unassembled WGS sequence"/>
</dbReference>
<dbReference type="InterPro" id="IPR023606">
    <property type="entry name" value="CoA-Trfase_III_dom_1_sf"/>
</dbReference>
<dbReference type="InterPro" id="IPR044855">
    <property type="entry name" value="CoA-Trfase_III_dom3_sf"/>
</dbReference>
<dbReference type="EMBL" id="JAPCID010000030">
    <property type="protein sequence ID" value="MDA0139868.1"/>
    <property type="molecule type" value="Genomic_DNA"/>
</dbReference>
<name>A0ABT4RMR3_9ACTN</name>
<dbReference type="InterPro" id="IPR003673">
    <property type="entry name" value="CoA-Trfase_fam_III"/>
</dbReference>
<feature type="region of interest" description="Disordered" evidence="2">
    <location>
        <begin position="347"/>
        <end position="369"/>
    </location>
</feature>
<sequence>MAPLDGILVADFSRVLAGPLAAMLLGDLGADVIKVERPDGGDDTRAWGPPWRDGVSTYYLGLNRNKRSIALDLKDPADVALARTLAGRADVLIESFRPGLIEELGLGLGALREANPRLVTCSVTAFGSGPEAAGLPGYDFLLQAMGGLMSVTGEPDGQPLKAGTAVVDLVCGLLAANGIQAALVERASTGRGRHVEVSLMDSALTCLLNQGTAWVAAGVTGRRRGNRHPSIVPYETYATADRPLAIAVGNERIFVRLCEALGLPELPSDGRFSSNEARVAHADELMDAFEAVLREQPAEHWLAVLREAKVPAGPINGVDEAFALASELGMEPVEEIDGLPLVRPPLRLDGERPEIRRGPPALDEHGDDLRREIARWGCRPPEPPPL</sequence>
<dbReference type="Gene3D" id="3.40.50.10540">
    <property type="entry name" value="Crotonobetainyl-coa:carnitine coa-transferase, domain 1"/>
    <property type="match status" value="1"/>
</dbReference>
<dbReference type="SUPFAM" id="SSF89796">
    <property type="entry name" value="CoA-transferase family III (CaiB/BaiF)"/>
    <property type="match status" value="1"/>
</dbReference>
<evidence type="ECO:0000313" key="4">
    <source>
        <dbReference type="Proteomes" id="UP001147700"/>
    </source>
</evidence>
<organism evidence="3 4">
    <name type="scientific">Solirubrobacter deserti</name>
    <dbReference type="NCBI Taxonomy" id="2282478"/>
    <lineage>
        <taxon>Bacteria</taxon>
        <taxon>Bacillati</taxon>
        <taxon>Actinomycetota</taxon>
        <taxon>Thermoleophilia</taxon>
        <taxon>Solirubrobacterales</taxon>
        <taxon>Solirubrobacteraceae</taxon>
        <taxon>Solirubrobacter</taxon>
    </lineage>
</organism>
<dbReference type="GO" id="GO:0016740">
    <property type="term" value="F:transferase activity"/>
    <property type="evidence" value="ECO:0007669"/>
    <property type="project" value="UniProtKB-KW"/>
</dbReference>
<dbReference type="RefSeq" id="WP_202957784.1">
    <property type="nucleotide sequence ID" value="NZ_JAPCID010000030.1"/>
</dbReference>
<gene>
    <name evidence="3" type="ORF">OJ962_20365</name>
</gene>
<dbReference type="Gene3D" id="3.30.1540.10">
    <property type="entry name" value="formyl-coa transferase, domain 3"/>
    <property type="match status" value="1"/>
</dbReference>
<dbReference type="Pfam" id="PF02515">
    <property type="entry name" value="CoA_transf_3"/>
    <property type="match status" value="1"/>
</dbReference>
<dbReference type="PANTHER" id="PTHR48207">
    <property type="entry name" value="SUCCINATE--HYDROXYMETHYLGLUTARATE COA-TRANSFERASE"/>
    <property type="match status" value="1"/>
</dbReference>
<reference evidence="3" key="1">
    <citation type="submission" date="2022-10" db="EMBL/GenBank/DDBJ databases">
        <title>The WGS of Solirubrobacter sp. CPCC 204708.</title>
        <authorList>
            <person name="Jiang Z."/>
        </authorList>
    </citation>
    <scope>NUCLEOTIDE SEQUENCE</scope>
    <source>
        <strain evidence="3">CPCC 204708</strain>
    </source>
</reference>
<dbReference type="InterPro" id="IPR050483">
    <property type="entry name" value="CoA-transferase_III_domain"/>
</dbReference>
<protein>
    <submittedName>
        <fullName evidence="3">CoA transferase</fullName>
    </submittedName>
</protein>